<dbReference type="PANTHER" id="PTHR24349">
    <property type="entry name" value="SERINE/THREONINE-PROTEIN KINASE"/>
    <property type="match status" value="1"/>
</dbReference>
<dbReference type="Gene3D" id="1.10.510.10">
    <property type="entry name" value="Transferase(Phosphotransferase) domain 1"/>
    <property type="match status" value="1"/>
</dbReference>
<evidence type="ECO:0000256" key="7">
    <source>
        <dbReference type="ARBA" id="ARBA00022840"/>
    </source>
</evidence>
<dbReference type="PROSITE" id="PS50011">
    <property type="entry name" value="PROTEIN_KINASE_DOM"/>
    <property type="match status" value="1"/>
</dbReference>
<evidence type="ECO:0000256" key="10">
    <source>
        <dbReference type="RuleBase" id="RU000304"/>
    </source>
</evidence>
<keyword evidence="4" id="KW-0677">Repeat</keyword>
<dbReference type="EMBL" id="HG996468">
    <property type="protein sequence ID" value="CAG1850941.1"/>
    <property type="molecule type" value="Genomic_DNA"/>
</dbReference>
<evidence type="ECO:0000256" key="4">
    <source>
        <dbReference type="ARBA" id="ARBA00022737"/>
    </source>
</evidence>
<dbReference type="GO" id="GO:0005524">
    <property type="term" value="F:ATP binding"/>
    <property type="evidence" value="ECO:0007669"/>
    <property type="project" value="UniProtKB-UniRule"/>
</dbReference>
<dbReference type="AlphaFoldDB" id="A0A8D7AMS3"/>
<dbReference type="SUPFAM" id="SSF56112">
    <property type="entry name" value="Protein kinase-like (PK-like)"/>
    <property type="match status" value="1"/>
</dbReference>
<dbReference type="GO" id="GO:0004674">
    <property type="term" value="F:protein serine/threonine kinase activity"/>
    <property type="evidence" value="ECO:0007669"/>
    <property type="project" value="UniProtKB-KW"/>
</dbReference>
<dbReference type="FunFam" id="3.30.200.20:FF:000042">
    <property type="entry name" value="Aurora kinase A"/>
    <property type="match status" value="1"/>
</dbReference>
<comment type="similarity">
    <text evidence="1">Belongs to the protein kinase superfamily. CAMK Ser/Thr protein kinase family. SNF1 subfamily.</text>
</comment>
<dbReference type="InterPro" id="IPR011009">
    <property type="entry name" value="Kinase-like_dom_sf"/>
</dbReference>
<evidence type="ECO:0000256" key="1">
    <source>
        <dbReference type="ARBA" id="ARBA00006234"/>
    </source>
</evidence>
<protein>
    <submittedName>
        <fullName evidence="12">(wild Malaysian banana) hypothetical protein</fullName>
    </submittedName>
</protein>
<accession>A0A8D7AMS3</accession>
<reference evidence="12" key="1">
    <citation type="submission" date="2021-03" db="EMBL/GenBank/DDBJ databases">
        <authorList>
            <consortium name="Genoscope - CEA"/>
            <person name="William W."/>
        </authorList>
    </citation>
    <scope>NUCLEOTIDE SEQUENCE</scope>
    <source>
        <strain evidence="12">Doubled-haploid Pahang</strain>
    </source>
</reference>
<evidence type="ECO:0000256" key="2">
    <source>
        <dbReference type="ARBA" id="ARBA00022527"/>
    </source>
</evidence>
<dbReference type="InterPro" id="IPR050205">
    <property type="entry name" value="CDPK_Ser/Thr_kinases"/>
</dbReference>
<keyword evidence="3" id="KW-0808">Transferase</keyword>
<dbReference type="PROSITE" id="PS00107">
    <property type="entry name" value="PROTEIN_KINASE_ATP"/>
    <property type="match status" value="1"/>
</dbReference>
<feature type="domain" description="Protein kinase" evidence="11">
    <location>
        <begin position="107"/>
        <end position="359"/>
    </location>
</feature>
<keyword evidence="7 9" id="KW-0067">ATP-binding</keyword>
<comment type="function">
    <text evidence="8">CIPK serine-threonine protein kinases interact with CBL proteins. Binding of a CBL protein to the regulatory NAF domain of CIPK protein lead to the activation of the kinase in a calcium-dependent manner.</text>
</comment>
<dbReference type="InterPro" id="IPR008271">
    <property type="entry name" value="Ser/Thr_kinase_AS"/>
</dbReference>
<keyword evidence="2 10" id="KW-0723">Serine/threonine-protein kinase</keyword>
<dbReference type="SMART" id="SM00220">
    <property type="entry name" value="S_TKc"/>
    <property type="match status" value="1"/>
</dbReference>
<name>A0A8D7AMS3_MUSAM</name>
<evidence type="ECO:0000313" key="12">
    <source>
        <dbReference type="EMBL" id="CAG1850941.1"/>
    </source>
</evidence>
<keyword evidence="5 9" id="KW-0547">Nucleotide-binding</keyword>
<evidence type="ECO:0000259" key="11">
    <source>
        <dbReference type="PROSITE" id="PS50011"/>
    </source>
</evidence>
<evidence type="ECO:0000256" key="3">
    <source>
        <dbReference type="ARBA" id="ARBA00022679"/>
    </source>
</evidence>
<dbReference type="Pfam" id="PF00069">
    <property type="entry name" value="Pkinase"/>
    <property type="match status" value="1"/>
</dbReference>
<dbReference type="CDD" id="cd05117">
    <property type="entry name" value="STKc_CAMK"/>
    <property type="match status" value="1"/>
</dbReference>
<evidence type="ECO:0000256" key="8">
    <source>
        <dbReference type="ARBA" id="ARBA00058225"/>
    </source>
</evidence>
<evidence type="ECO:0000256" key="5">
    <source>
        <dbReference type="ARBA" id="ARBA00022741"/>
    </source>
</evidence>
<evidence type="ECO:0000256" key="9">
    <source>
        <dbReference type="PROSITE-ProRule" id="PRU10141"/>
    </source>
</evidence>
<dbReference type="PROSITE" id="PS00108">
    <property type="entry name" value="PROTEIN_KINASE_ST"/>
    <property type="match status" value="1"/>
</dbReference>
<dbReference type="FunFam" id="1.10.510.10:FF:000571">
    <property type="entry name" value="Maternal embryonic leucine zipper kinase"/>
    <property type="match status" value="1"/>
</dbReference>
<evidence type="ECO:0000256" key="6">
    <source>
        <dbReference type="ARBA" id="ARBA00022777"/>
    </source>
</evidence>
<gene>
    <name evidence="12" type="ORF">GSMUA_196250.1</name>
</gene>
<dbReference type="InterPro" id="IPR017441">
    <property type="entry name" value="Protein_kinase_ATP_BS"/>
</dbReference>
<organism evidence="12">
    <name type="scientific">Musa acuminata subsp. malaccensis</name>
    <name type="common">Wild banana</name>
    <name type="synonym">Musa malaccensis</name>
    <dbReference type="NCBI Taxonomy" id="214687"/>
    <lineage>
        <taxon>Eukaryota</taxon>
        <taxon>Viridiplantae</taxon>
        <taxon>Streptophyta</taxon>
        <taxon>Embryophyta</taxon>
        <taxon>Tracheophyta</taxon>
        <taxon>Spermatophyta</taxon>
        <taxon>Magnoliopsida</taxon>
        <taxon>Liliopsida</taxon>
        <taxon>Zingiberales</taxon>
        <taxon>Musaceae</taxon>
        <taxon>Musa</taxon>
    </lineage>
</organism>
<proteinExistence type="inferred from homology"/>
<keyword evidence="6" id="KW-0418">Kinase</keyword>
<feature type="binding site" evidence="9">
    <location>
        <position position="136"/>
    </location>
    <ligand>
        <name>ATP</name>
        <dbReference type="ChEBI" id="CHEBI:30616"/>
    </ligand>
</feature>
<dbReference type="InterPro" id="IPR000719">
    <property type="entry name" value="Prot_kinase_dom"/>
</dbReference>
<sequence length="457" mass="50129">MRRKRKEIRSSENVGFYLSDDFDKARQIKKKCSEHWKVCPAEKVGSCSRGDEKVGSCGGGTAAGVVMTAPASGRSAADSPGRGLKRKLGCVESATRIGRKKKLENEYVLGRQIGKGRFGSVRLCWSKVNGEEFACKTLLKNGEETVHREVEIMQHVSGHPGIVTLKAVFEDSKSFHLVMELCSGGRLMDQMVKEGRYSECRAAILMKELILVIKYCHEMGVVHRDIKPENILLTTSGKMKLSDFGLAVRVACGNLSLKLSGVAGSPAYVAPEVLLGDYSEKVDIWAAGVLLHLLLVGGLPFNGGSLEAVFEAIKKTELDFTCGVWESISELARDLLSRMLTRDVSKRITTDEILNHSWILFYTKCPSEVMRRKSVRKNIKPIIDVERIAAAISSTLSTESSSSKSEEQDGCCFVDALAAAMSRVSISETKRTRLCGPVSPIQQQCSSNMESNLCTAF</sequence>